<dbReference type="Proteomes" id="UP000176576">
    <property type="component" value="Unassembled WGS sequence"/>
</dbReference>
<sequence>MDESAHYWLFFEEHKVASLVGLRDAIHAGKFQANDLTLKLEDFVPREKQEKVRVENPDTLDLLEKQYTVTYRQGYAPSVELGNVEVDETWKRLPDVGVKLSSGREVVVVIPLDYHKLSGSDIPQLKNQVREYLNEKKWNVFTKPEIALPSATDEVVPEVVDVEYGLDSLTGEPVHMFGAVTLDTSYYRSSDFKGKWFKAREEAEAARAKVQEKLDAGSIAARREKAEREVVMAEARVAEERVLVEVRKQKEIEEHRVAEKSKRLAKEEKFAKTGVLADETSTGFNSFAAALAVAKQKKQKR</sequence>
<evidence type="ECO:0000313" key="2">
    <source>
        <dbReference type="Proteomes" id="UP000176576"/>
    </source>
</evidence>
<proteinExistence type="predicted"/>
<dbReference type="EMBL" id="MHNN01000008">
    <property type="protein sequence ID" value="OGZ46552.1"/>
    <property type="molecule type" value="Genomic_DNA"/>
</dbReference>
<evidence type="ECO:0000313" key="1">
    <source>
        <dbReference type="EMBL" id="OGZ46552.1"/>
    </source>
</evidence>
<organism evidence="1 2">
    <name type="scientific">Candidatus Ryanbacteria bacterium RIFCSPHIGHO2_02_FULL_45_13b</name>
    <dbReference type="NCBI Taxonomy" id="1802117"/>
    <lineage>
        <taxon>Bacteria</taxon>
        <taxon>Candidatus Ryaniibacteriota</taxon>
    </lineage>
</organism>
<name>A0A1G2G8Y5_9BACT</name>
<reference evidence="1 2" key="1">
    <citation type="journal article" date="2016" name="Nat. Commun.">
        <title>Thousands of microbial genomes shed light on interconnected biogeochemical processes in an aquifer system.</title>
        <authorList>
            <person name="Anantharaman K."/>
            <person name="Brown C.T."/>
            <person name="Hug L.A."/>
            <person name="Sharon I."/>
            <person name="Castelle C.J."/>
            <person name="Probst A.J."/>
            <person name="Thomas B.C."/>
            <person name="Singh A."/>
            <person name="Wilkins M.J."/>
            <person name="Karaoz U."/>
            <person name="Brodie E.L."/>
            <person name="Williams K.H."/>
            <person name="Hubbard S.S."/>
            <person name="Banfield J.F."/>
        </authorList>
    </citation>
    <scope>NUCLEOTIDE SEQUENCE [LARGE SCALE GENOMIC DNA]</scope>
</reference>
<comment type="caution">
    <text evidence="1">The sequence shown here is derived from an EMBL/GenBank/DDBJ whole genome shotgun (WGS) entry which is preliminary data.</text>
</comment>
<accession>A0A1G2G8Y5</accession>
<dbReference type="AlphaFoldDB" id="A0A1G2G8Y5"/>
<gene>
    <name evidence="1" type="ORF">A3J54_02570</name>
</gene>
<protein>
    <submittedName>
        <fullName evidence="1">Uncharacterized protein</fullName>
    </submittedName>
</protein>